<comment type="caution">
    <text evidence="2">The sequence shown here is derived from an EMBL/GenBank/DDBJ whole genome shotgun (WGS) entry which is preliminary data.</text>
</comment>
<evidence type="ECO:0000313" key="3">
    <source>
        <dbReference type="Proteomes" id="UP000676456"/>
    </source>
</evidence>
<dbReference type="AlphaFoldDB" id="A0A942UQP1"/>
<evidence type="ECO:0000259" key="1">
    <source>
        <dbReference type="PROSITE" id="PS51186"/>
    </source>
</evidence>
<dbReference type="SUPFAM" id="SSF55729">
    <property type="entry name" value="Acyl-CoA N-acyltransferases (Nat)"/>
    <property type="match status" value="1"/>
</dbReference>
<dbReference type="EMBL" id="JAGYPN010000001">
    <property type="protein sequence ID" value="MBS4222259.1"/>
    <property type="molecule type" value="Genomic_DNA"/>
</dbReference>
<dbReference type="GO" id="GO:0016747">
    <property type="term" value="F:acyltransferase activity, transferring groups other than amino-acyl groups"/>
    <property type="evidence" value="ECO:0007669"/>
    <property type="project" value="InterPro"/>
</dbReference>
<feature type="domain" description="N-acetyltransferase" evidence="1">
    <location>
        <begin position="29"/>
        <end position="185"/>
    </location>
</feature>
<dbReference type="InterPro" id="IPR000182">
    <property type="entry name" value="GNAT_dom"/>
</dbReference>
<dbReference type="InterPro" id="IPR016181">
    <property type="entry name" value="Acyl_CoA_acyltransferase"/>
</dbReference>
<accession>A0A942UQP1</accession>
<sequence>MADQIPDKNLFMMCQTLNTDALRKLPKGFHVRYCRKNELDIWKAMHFNTPEIAMKYYDFMTDYFNSVYLPKKDLFYQSCLFICNKFDKPVGTCFVWKSYNTIHTLHWFKVLKEYEGIGIGRALLSIVMERLSQDEYPVFLHTQPSSYRAIKLYSDFGFHLLSDPVIGNRKNDLEDCLPILEKFMPESDFKKLRIVRAPKFFLDAVCSTNTSEF</sequence>
<name>A0A942UQP1_9BACI</name>
<gene>
    <name evidence="2" type="ORF">KHA91_05740</name>
</gene>
<dbReference type="Proteomes" id="UP000676456">
    <property type="component" value="Unassembled WGS sequence"/>
</dbReference>
<organism evidence="2 3">
    <name type="scientific">Lederbergia citrea</name>
    <dbReference type="NCBI Taxonomy" id="2833581"/>
    <lineage>
        <taxon>Bacteria</taxon>
        <taxon>Bacillati</taxon>
        <taxon>Bacillota</taxon>
        <taxon>Bacilli</taxon>
        <taxon>Bacillales</taxon>
        <taxon>Bacillaceae</taxon>
        <taxon>Lederbergia</taxon>
    </lineage>
</organism>
<dbReference type="Pfam" id="PF00583">
    <property type="entry name" value="Acetyltransf_1"/>
    <property type="match status" value="1"/>
</dbReference>
<dbReference type="RefSeq" id="WP_213097215.1">
    <property type="nucleotide sequence ID" value="NZ_JAGYPH010000001.1"/>
</dbReference>
<protein>
    <submittedName>
        <fullName evidence="2">GNAT family N-acetyltransferase</fullName>
    </submittedName>
</protein>
<dbReference type="CDD" id="cd04301">
    <property type="entry name" value="NAT_SF"/>
    <property type="match status" value="1"/>
</dbReference>
<proteinExistence type="predicted"/>
<dbReference type="PROSITE" id="PS51186">
    <property type="entry name" value="GNAT"/>
    <property type="match status" value="1"/>
</dbReference>
<dbReference type="Gene3D" id="3.40.630.30">
    <property type="match status" value="1"/>
</dbReference>
<reference evidence="2 3" key="1">
    <citation type="submission" date="2021-05" db="EMBL/GenBank/DDBJ databases">
        <title>Novel Bacillus species.</title>
        <authorList>
            <person name="Liu G."/>
        </authorList>
    </citation>
    <scope>NUCLEOTIDE SEQUENCE [LARGE SCALE GENOMIC DNA]</scope>
    <source>
        <strain evidence="2 3">FJAT-49682</strain>
    </source>
</reference>
<evidence type="ECO:0000313" key="2">
    <source>
        <dbReference type="EMBL" id="MBS4222259.1"/>
    </source>
</evidence>
<keyword evidence="3" id="KW-1185">Reference proteome</keyword>